<dbReference type="Gene3D" id="3.10.180.10">
    <property type="entry name" value="2,3-Dihydroxybiphenyl 1,2-Dioxygenase, domain 1"/>
    <property type="match status" value="2"/>
</dbReference>
<dbReference type="InterPro" id="IPR037523">
    <property type="entry name" value="VOC_core"/>
</dbReference>
<evidence type="ECO:0000259" key="1">
    <source>
        <dbReference type="PROSITE" id="PS51819"/>
    </source>
</evidence>
<feature type="domain" description="VOC" evidence="1">
    <location>
        <begin position="13"/>
        <end position="138"/>
    </location>
</feature>
<name>A0ABS2L9G7_9MICO</name>
<protein>
    <submittedName>
        <fullName evidence="2">Glyoxalase family protein</fullName>
    </submittedName>
</protein>
<dbReference type="CDD" id="cd08347">
    <property type="entry name" value="PcpA_C_like"/>
    <property type="match status" value="1"/>
</dbReference>
<dbReference type="SUPFAM" id="SSF54593">
    <property type="entry name" value="Glyoxalase/Bleomycin resistance protein/Dihydroxybiphenyl dioxygenase"/>
    <property type="match status" value="1"/>
</dbReference>
<organism evidence="2 3">
    <name type="scientific">Subtercola frigoramans</name>
    <dbReference type="NCBI Taxonomy" id="120298"/>
    <lineage>
        <taxon>Bacteria</taxon>
        <taxon>Bacillati</taxon>
        <taxon>Actinomycetota</taxon>
        <taxon>Actinomycetes</taxon>
        <taxon>Micrococcales</taxon>
        <taxon>Microbacteriaceae</taxon>
        <taxon>Subtercola</taxon>
    </lineage>
</organism>
<keyword evidence="3" id="KW-1185">Reference proteome</keyword>
<gene>
    <name evidence="2" type="ORF">JOE66_002720</name>
</gene>
<evidence type="ECO:0000313" key="2">
    <source>
        <dbReference type="EMBL" id="MBM7473086.1"/>
    </source>
</evidence>
<dbReference type="Proteomes" id="UP000776164">
    <property type="component" value="Unassembled WGS sequence"/>
</dbReference>
<dbReference type="InterPro" id="IPR052537">
    <property type="entry name" value="Extradiol_RC_dioxygenase"/>
</dbReference>
<sequence length="355" mass="38475">MKQENTMTAETSGLHHVTAIGGDPQKNIDFYITGLGLRLVKKTVNFDDPSTYHLYYGDDAGRPGSLMTFFPWKGIRPGRIGAGQSTSTAFSVPAGSIGWWKSHFAGLGVESTVTSENQAEERLSLRDPDGLQLDLVASSIVDPRDPWDSASVPAEFAVRGQHSSVLTVKDPTGTARVLTEELGMSLISEQGNRLRFSAGGSELAGHIVDVIADPKAQTGLTAGGTVHHIAFRVPDQETQQLWREQLAGHGYEVTQILDRQYFTSIYFREPGGVLFEIATDTPGFDIDEPLLELGRSLKLPPWLEPSREAIEHSVIPVRLPAENNPALGDSVRNDSVLNDSVLSDSIHSDTDSTGA</sequence>
<dbReference type="InterPro" id="IPR004360">
    <property type="entry name" value="Glyas_Fos-R_dOase_dom"/>
</dbReference>
<comment type="caution">
    <text evidence="2">The sequence shown here is derived from an EMBL/GenBank/DDBJ whole genome shotgun (WGS) entry which is preliminary data.</text>
</comment>
<proteinExistence type="predicted"/>
<dbReference type="InterPro" id="IPR029068">
    <property type="entry name" value="Glyas_Bleomycin-R_OHBP_Dase"/>
</dbReference>
<dbReference type="Pfam" id="PF00903">
    <property type="entry name" value="Glyoxalase"/>
    <property type="match status" value="2"/>
</dbReference>
<dbReference type="EMBL" id="JAFBBU010000001">
    <property type="protein sequence ID" value="MBM7473086.1"/>
    <property type="molecule type" value="Genomic_DNA"/>
</dbReference>
<accession>A0ABS2L9G7</accession>
<dbReference type="PANTHER" id="PTHR36110">
    <property type="entry name" value="RING-CLEAVING DIOXYGENASE MHQE-RELATED"/>
    <property type="match status" value="1"/>
</dbReference>
<dbReference type="RefSeq" id="WP_239518313.1">
    <property type="nucleotide sequence ID" value="NZ_BAAAHT010000010.1"/>
</dbReference>
<reference evidence="2 3" key="1">
    <citation type="submission" date="2021-01" db="EMBL/GenBank/DDBJ databases">
        <title>Sequencing the genomes of 1000 actinobacteria strains.</title>
        <authorList>
            <person name="Klenk H.-P."/>
        </authorList>
    </citation>
    <scope>NUCLEOTIDE SEQUENCE [LARGE SCALE GENOMIC DNA]</scope>
    <source>
        <strain evidence="2 3">DSM 13057</strain>
    </source>
</reference>
<feature type="domain" description="VOC" evidence="1">
    <location>
        <begin position="160"/>
        <end position="280"/>
    </location>
</feature>
<dbReference type="PANTHER" id="PTHR36110:SF2">
    <property type="entry name" value="RING-CLEAVING DIOXYGENASE MHQE-RELATED"/>
    <property type="match status" value="1"/>
</dbReference>
<evidence type="ECO:0000313" key="3">
    <source>
        <dbReference type="Proteomes" id="UP000776164"/>
    </source>
</evidence>
<dbReference type="PROSITE" id="PS51819">
    <property type="entry name" value="VOC"/>
    <property type="match status" value="2"/>
</dbReference>